<dbReference type="AlphaFoldDB" id="A0A0G0SY65"/>
<proteinExistence type="predicted"/>
<organism evidence="2 3">
    <name type="scientific">Candidatus Woesebacteria bacterium GW2011_GWB1_40_101</name>
    <dbReference type="NCBI Taxonomy" id="1618575"/>
    <lineage>
        <taxon>Bacteria</taxon>
        <taxon>Candidatus Woeseibacteriota</taxon>
    </lineage>
</organism>
<evidence type="ECO:0000313" key="3">
    <source>
        <dbReference type="Proteomes" id="UP000034687"/>
    </source>
</evidence>
<comment type="caution">
    <text evidence="2">The sequence shown here is derived from an EMBL/GenBank/DDBJ whole genome shotgun (WGS) entry which is preliminary data.</text>
</comment>
<reference evidence="2 3" key="1">
    <citation type="journal article" date="2015" name="Nature">
        <title>rRNA introns, odd ribosomes, and small enigmatic genomes across a large radiation of phyla.</title>
        <authorList>
            <person name="Brown C.T."/>
            <person name="Hug L.A."/>
            <person name="Thomas B.C."/>
            <person name="Sharon I."/>
            <person name="Castelle C.J."/>
            <person name="Singh A."/>
            <person name="Wilkins M.J."/>
            <person name="Williams K.H."/>
            <person name="Banfield J.F."/>
        </authorList>
    </citation>
    <scope>NUCLEOTIDE SEQUENCE [LARGE SCALE GENOMIC DNA]</scope>
</reference>
<gene>
    <name evidence="2" type="ORF">UT72_C0002G0009</name>
</gene>
<sequence length="231" mass="26574">MTITLCLLTWNELEGCKHDVPLIDRRAFDDIFVIDAGSNDGTIEYLQKQKIKVYKQDQKGINAAHIFAAKKCKTEAIIFYHPKGTIPVSDTLRFRKYFDQGYELIIASRMIKGGKNEEDNKALKPRKWAVLLLAYITAVLWRREGHFVKDVLHGVRGVTKSAYRKINPRETGLTIDIEGVIQSYKQKISRIEFPTKEASRNYGRSRFGFLKVGSEVIKLFVEELTRSESEQ</sequence>
<dbReference type="GO" id="GO:0016740">
    <property type="term" value="F:transferase activity"/>
    <property type="evidence" value="ECO:0007669"/>
    <property type="project" value="UniProtKB-KW"/>
</dbReference>
<dbReference type="SUPFAM" id="SSF53448">
    <property type="entry name" value="Nucleotide-diphospho-sugar transferases"/>
    <property type="match status" value="1"/>
</dbReference>
<accession>A0A0G0SY65</accession>
<evidence type="ECO:0000313" key="2">
    <source>
        <dbReference type="EMBL" id="KKR39755.1"/>
    </source>
</evidence>
<dbReference type="Pfam" id="PF00535">
    <property type="entry name" value="Glycos_transf_2"/>
    <property type="match status" value="1"/>
</dbReference>
<protein>
    <submittedName>
        <fullName evidence="2">Glycosyltransferase, group 2 family protein</fullName>
    </submittedName>
</protein>
<dbReference type="Gene3D" id="3.90.550.10">
    <property type="entry name" value="Spore Coat Polysaccharide Biosynthesis Protein SpsA, Chain A"/>
    <property type="match status" value="1"/>
</dbReference>
<dbReference type="Proteomes" id="UP000034687">
    <property type="component" value="Unassembled WGS sequence"/>
</dbReference>
<name>A0A0G0SY65_9BACT</name>
<dbReference type="EMBL" id="LBXW01000002">
    <property type="protein sequence ID" value="KKR39755.1"/>
    <property type="molecule type" value="Genomic_DNA"/>
</dbReference>
<dbReference type="InterPro" id="IPR001173">
    <property type="entry name" value="Glyco_trans_2-like"/>
</dbReference>
<feature type="domain" description="Glycosyltransferase 2-like" evidence="1">
    <location>
        <begin position="28"/>
        <end position="147"/>
    </location>
</feature>
<keyword evidence="2" id="KW-0808">Transferase</keyword>
<evidence type="ECO:0000259" key="1">
    <source>
        <dbReference type="Pfam" id="PF00535"/>
    </source>
</evidence>
<dbReference type="InterPro" id="IPR029044">
    <property type="entry name" value="Nucleotide-diphossugar_trans"/>
</dbReference>